<comment type="caution">
    <text evidence="1">The sequence shown here is derived from an EMBL/GenBank/DDBJ whole genome shotgun (WGS) entry which is preliminary data.</text>
</comment>
<dbReference type="InterPro" id="IPR036866">
    <property type="entry name" value="RibonucZ/Hydroxyglut_hydro"/>
</dbReference>
<dbReference type="EMBL" id="JAHWXP010000001">
    <property type="protein sequence ID" value="MBY8335671.1"/>
    <property type="molecule type" value="Genomic_DNA"/>
</dbReference>
<dbReference type="Proteomes" id="UP000759298">
    <property type="component" value="Unassembled WGS sequence"/>
</dbReference>
<accession>A0ABS7P9D0</accession>
<sequence>MAEITKVKPGTLTDFGDGFHHIRGSFKLGGVVDLGTHCALVELPDGRFVFLDSYTLDDDLKAKVDALTDGGKKVAAIINVHPFHTLHIEWMAKTYPHAKLYGTRRHHEKFPQLQWESDFCEAGALDGLFGDALTFSVPEGVQMVCEDENVHFSSVLAYHRPSKTIFVDDTLSCIKAPFPLSLLPFTGKLAFHPTLAKALEPNPYAADAFREWAIGMAQDWADARRVATAHNTTVDFAPGEFPEKVGAALGQVAGTLQKHRDRPAHS</sequence>
<protein>
    <recommendedName>
        <fullName evidence="3">MBL fold metallo-hydrolase</fullName>
    </recommendedName>
</protein>
<keyword evidence="2" id="KW-1185">Reference proteome</keyword>
<reference evidence="1 2" key="1">
    <citation type="submission" date="2021-07" db="EMBL/GenBank/DDBJ databases">
        <title>Alteriqipengyuania abyssalis NZ-12B nov, sp.nov isolated from deep sea sponge in pacific ocean.</title>
        <authorList>
            <person name="Tareen S."/>
            <person name="Wink J."/>
        </authorList>
    </citation>
    <scope>NUCLEOTIDE SEQUENCE [LARGE SCALE GENOMIC DNA]</scope>
    <source>
        <strain evidence="1 2">NZ-12B</strain>
    </source>
</reference>
<proteinExistence type="predicted"/>
<organism evidence="1 2">
    <name type="scientific">Alteriqipengyuania abyssalis</name>
    <dbReference type="NCBI Taxonomy" id="2860200"/>
    <lineage>
        <taxon>Bacteria</taxon>
        <taxon>Pseudomonadati</taxon>
        <taxon>Pseudomonadota</taxon>
        <taxon>Alphaproteobacteria</taxon>
        <taxon>Sphingomonadales</taxon>
        <taxon>Erythrobacteraceae</taxon>
        <taxon>Alteriqipengyuania</taxon>
    </lineage>
</organism>
<gene>
    <name evidence="1" type="ORF">KYN89_01290</name>
</gene>
<dbReference type="SUPFAM" id="SSF56281">
    <property type="entry name" value="Metallo-hydrolase/oxidoreductase"/>
    <property type="match status" value="1"/>
</dbReference>
<evidence type="ECO:0000313" key="2">
    <source>
        <dbReference type="Proteomes" id="UP000759298"/>
    </source>
</evidence>
<evidence type="ECO:0008006" key="3">
    <source>
        <dbReference type="Google" id="ProtNLM"/>
    </source>
</evidence>
<evidence type="ECO:0000313" key="1">
    <source>
        <dbReference type="EMBL" id="MBY8335671.1"/>
    </source>
</evidence>
<name>A0ABS7P9D0_9SPHN</name>